<evidence type="ECO:0000313" key="3">
    <source>
        <dbReference type="Proteomes" id="UP000308444"/>
    </source>
</evidence>
<reference evidence="2 3" key="1">
    <citation type="journal article" date="2019" name="Environ. Microbiol.">
        <title>An active ?-lactamase is a part of an orchestrated cell wall stress resistance network of Bacillus subtilis and related rhizosphere species.</title>
        <authorList>
            <person name="Bucher T."/>
            <person name="Keren-Paz A."/>
            <person name="Hausser J."/>
            <person name="Olender T."/>
            <person name="Cytryn E."/>
            <person name="Kolodkin-Gal I."/>
        </authorList>
    </citation>
    <scope>NUCLEOTIDE SEQUENCE [LARGE SCALE GENOMIC DNA]</scope>
    <source>
        <strain evidence="2 3">I32</strain>
    </source>
</reference>
<dbReference type="Pfam" id="PF07969">
    <property type="entry name" value="Amidohydro_3"/>
    <property type="match status" value="1"/>
</dbReference>
<proteinExistence type="predicted"/>
<dbReference type="Gene3D" id="3.10.310.70">
    <property type="match status" value="1"/>
</dbReference>
<dbReference type="PANTHER" id="PTHR22642:SF21">
    <property type="entry name" value="PERIPLASMIC PROTEIN"/>
    <property type="match status" value="1"/>
</dbReference>
<protein>
    <submittedName>
        <fullName evidence="2">Amidohydrolase</fullName>
    </submittedName>
</protein>
<gene>
    <name evidence="2" type="ORF">FC695_27735</name>
</gene>
<evidence type="ECO:0000259" key="1">
    <source>
        <dbReference type="Pfam" id="PF07969"/>
    </source>
</evidence>
<feature type="non-terminal residue" evidence="2">
    <location>
        <position position="1"/>
    </location>
</feature>
<accession>A0A9X9F3Z2</accession>
<dbReference type="PANTHER" id="PTHR22642">
    <property type="entry name" value="IMIDAZOLONEPROPIONASE"/>
    <property type="match status" value="1"/>
</dbReference>
<dbReference type="AlphaFoldDB" id="A0A9X9F3Z2"/>
<name>A0A9X9F3Z2_BACCE</name>
<organism evidence="2 3">
    <name type="scientific">Bacillus cereus</name>
    <dbReference type="NCBI Taxonomy" id="1396"/>
    <lineage>
        <taxon>Bacteria</taxon>
        <taxon>Bacillati</taxon>
        <taxon>Bacillota</taxon>
        <taxon>Bacilli</taxon>
        <taxon>Bacillales</taxon>
        <taxon>Bacillaceae</taxon>
        <taxon>Bacillus</taxon>
        <taxon>Bacillus cereus group</taxon>
    </lineage>
</organism>
<comment type="caution">
    <text evidence="2">The sequence shown here is derived from an EMBL/GenBank/DDBJ whole genome shotgun (WGS) entry which is preliminary data.</text>
</comment>
<dbReference type="Proteomes" id="UP000308444">
    <property type="component" value="Unassembled WGS sequence"/>
</dbReference>
<feature type="domain" description="Amidohydrolase 3" evidence="1">
    <location>
        <begin position="1"/>
        <end position="137"/>
    </location>
</feature>
<sequence>YTKDTPDPPGCLIQRDKRGNPTGLLIANPNASILYSSLGKAPVLNFDDQINSTRHFMRELNRLGITSAIDAGGGFQNYPDDYRVVEHLAEKEQLTLRIAYNLFTQNPNHEYEDFASWTKIVSPGQGNDKYKMNGAGEM</sequence>
<evidence type="ECO:0000313" key="2">
    <source>
        <dbReference type="EMBL" id="TKI95095.1"/>
    </source>
</evidence>
<dbReference type="InterPro" id="IPR032466">
    <property type="entry name" value="Metal_Hydrolase"/>
</dbReference>
<dbReference type="InterPro" id="IPR013108">
    <property type="entry name" value="Amidohydro_3"/>
</dbReference>
<dbReference type="SUPFAM" id="SSF51556">
    <property type="entry name" value="Metallo-dependent hydrolases"/>
    <property type="match status" value="1"/>
</dbReference>
<dbReference type="EMBL" id="SZOH01002407">
    <property type="protein sequence ID" value="TKI95095.1"/>
    <property type="molecule type" value="Genomic_DNA"/>
</dbReference>
<dbReference type="Gene3D" id="3.20.20.140">
    <property type="entry name" value="Metal-dependent hydrolases"/>
    <property type="match status" value="1"/>
</dbReference>
<feature type="non-terminal residue" evidence="2">
    <location>
        <position position="138"/>
    </location>
</feature>